<feature type="modified residue" description="4-aspartylphosphate" evidence="3">
    <location>
        <position position="57"/>
    </location>
</feature>
<dbReference type="InterPro" id="IPR001789">
    <property type="entry name" value="Sig_transdc_resp-reg_receiver"/>
</dbReference>
<dbReference type="Proteomes" id="UP000273083">
    <property type="component" value="Unassembled WGS sequence"/>
</dbReference>
<evidence type="ECO:0000256" key="4">
    <source>
        <dbReference type="SAM" id="Phobius"/>
    </source>
</evidence>
<dbReference type="Pfam" id="PF00072">
    <property type="entry name" value="Response_reg"/>
    <property type="match status" value="1"/>
</dbReference>
<dbReference type="InterPro" id="IPR046947">
    <property type="entry name" value="LytR-like"/>
</dbReference>
<comment type="function">
    <text evidence="2">May play the central regulatory role in sporulation. It may be an element of the effector pathway responsible for the activation of sporulation genes in response to nutritional stress. Spo0A may act in concert with spo0H (a sigma factor) to control the expression of some genes that are critical to the sporulation process.</text>
</comment>
<comment type="caution">
    <text evidence="7">The sequence shown here is derived from an EMBL/GenBank/DDBJ whole genome shotgun (WGS) entry which is preliminary data.</text>
</comment>
<dbReference type="PROSITE" id="PS50110">
    <property type="entry name" value="RESPONSE_REGULATORY"/>
    <property type="match status" value="1"/>
</dbReference>
<dbReference type="SMART" id="SM00850">
    <property type="entry name" value="LytTR"/>
    <property type="match status" value="1"/>
</dbReference>
<dbReference type="PANTHER" id="PTHR37299:SF1">
    <property type="entry name" value="STAGE 0 SPORULATION PROTEIN A HOMOLOG"/>
    <property type="match status" value="1"/>
</dbReference>
<dbReference type="InterPro" id="IPR011006">
    <property type="entry name" value="CheY-like_superfamily"/>
</dbReference>
<accession>A0A3N1XR62</accession>
<evidence type="ECO:0000256" key="1">
    <source>
        <dbReference type="ARBA" id="ARBA00018672"/>
    </source>
</evidence>
<dbReference type="EMBL" id="RJVG01000003">
    <property type="protein sequence ID" value="ROR29126.1"/>
    <property type="molecule type" value="Genomic_DNA"/>
</dbReference>
<proteinExistence type="predicted"/>
<keyword evidence="8" id="KW-1185">Reference proteome</keyword>
<reference evidence="7 8" key="1">
    <citation type="submission" date="2018-11" db="EMBL/GenBank/DDBJ databases">
        <title>Genomic Encyclopedia of Type Strains, Phase IV (KMG-IV): sequencing the most valuable type-strain genomes for metagenomic binning, comparative biology and taxonomic classification.</title>
        <authorList>
            <person name="Goeker M."/>
        </authorList>
    </citation>
    <scope>NUCLEOTIDE SEQUENCE [LARGE SCALE GENOMIC DNA]</scope>
    <source>
        <strain evidence="7 8">DSM 26537</strain>
    </source>
</reference>
<gene>
    <name evidence="7" type="ORF">EDD66_10361</name>
</gene>
<evidence type="ECO:0000313" key="8">
    <source>
        <dbReference type="Proteomes" id="UP000273083"/>
    </source>
</evidence>
<dbReference type="OrthoDB" id="9802383at2"/>
<feature type="domain" description="Response regulatory" evidence="5">
    <location>
        <begin position="3"/>
        <end position="120"/>
    </location>
</feature>
<dbReference type="GO" id="GO:0000156">
    <property type="term" value="F:phosphorelay response regulator activity"/>
    <property type="evidence" value="ECO:0007669"/>
    <property type="project" value="InterPro"/>
</dbReference>
<name>A0A3N1XR62_9FIRM</name>
<feature type="domain" description="HTH LytTR-type" evidence="6">
    <location>
        <begin position="131"/>
        <end position="230"/>
    </location>
</feature>
<evidence type="ECO:0000256" key="3">
    <source>
        <dbReference type="PROSITE-ProRule" id="PRU00169"/>
    </source>
</evidence>
<dbReference type="Gene3D" id="3.40.50.2300">
    <property type="match status" value="1"/>
</dbReference>
<feature type="transmembrane region" description="Helical" evidence="4">
    <location>
        <begin position="79"/>
        <end position="97"/>
    </location>
</feature>
<evidence type="ECO:0000259" key="5">
    <source>
        <dbReference type="PROSITE" id="PS50110"/>
    </source>
</evidence>
<dbReference type="PROSITE" id="PS50930">
    <property type="entry name" value="HTH_LYTTR"/>
    <property type="match status" value="1"/>
</dbReference>
<keyword evidence="4" id="KW-0472">Membrane</keyword>
<dbReference type="SUPFAM" id="SSF52172">
    <property type="entry name" value="CheY-like"/>
    <property type="match status" value="1"/>
</dbReference>
<dbReference type="PANTHER" id="PTHR37299">
    <property type="entry name" value="TRANSCRIPTIONAL REGULATOR-RELATED"/>
    <property type="match status" value="1"/>
</dbReference>
<keyword evidence="4" id="KW-0812">Transmembrane</keyword>
<dbReference type="GO" id="GO:0003677">
    <property type="term" value="F:DNA binding"/>
    <property type="evidence" value="ECO:0007669"/>
    <property type="project" value="InterPro"/>
</dbReference>
<keyword evidence="3" id="KW-0597">Phosphoprotein</keyword>
<evidence type="ECO:0000313" key="7">
    <source>
        <dbReference type="EMBL" id="ROR29126.1"/>
    </source>
</evidence>
<sequence>MITVVICDDEQAFINRMKEYIKRFSEENKEEFSVREFTSGQTLLNSYNANFQIIFLDIKMPELDGIETAKRIRQMDSNVIIIFLTSLVKYVLAGYSVNAANYLIKPLEYKKFKIEMEKAVIKAVSIKNGYITVKNDKGFFKIYLSTLKYIETYQRNTMIHTTKEDIISYKKMQDHEKDLEGYPFVRCHTSYIVNMQYIESVVGNDLTLSSGEIIPISKQKKKDLMQNLAEYLGSEL</sequence>
<dbReference type="InterPro" id="IPR007492">
    <property type="entry name" value="LytTR_DNA-bd_dom"/>
</dbReference>
<evidence type="ECO:0000259" key="6">
    <source>
        <dbReference type="PROSITE" id="PS50930"/>
    </source>
</evidence>
<dbReference type="Pfam" id="PF04397">
    <property type="entry name" value="LytTR"/>
    <property type="match status" value="1"/>
</dbReference>
<dbReference type="RefSeq" id="WP_123608587.1">
    <property type="nucleotide sequence ID" value="NZ_RJVG01000003.1"/>
</dbReference>
<dbReference type="SMART" id="SM00448">
    <property type="entry name" value="REC"/>
    <property type="match status" value="1"/>
</dbReference>
<dbReference type="Gene3D" id="2.40.50.1020">
    <property type="entry name" value="LytTr DNA-binding domain"/>
    <property type="match status" value="1"/>
</dbReference>
<evidence type="ECO:0000256" key="2">
    <source>
        <dbReference type="ARBA" id="ARBA00024867"/>
    </source>
</evidence>
<organism evidence="7 8">
    <name type="scientific">Mobilisporobacter senegalensis</name>
    <dbReference type="NCBI Taxonomy" id="1329262"/>
    <lineage>
        <taxon>Bacteria</taxon>
        <taxon>Bacillati</taxon>
        <taxon>Bacillota</taxon>
        <taxon>Clostridia</taxon>
        <taxon>Lachnospirales</taxon>
        <taxon>Lachnospiraceae</taxon>
        <taxon>Mobilisporobacter</taxon>
    </lineage>
</organism>
<dbReference type="AlphaFoldDB" id="A0A3N1XR62"/>
<keyword evidence="4" id="KW-1133">Transmembrane helix</keyword>
<protein>
    <recommendedName>
        <fullName evidence="1">Stage 0 sporulation protein A homolog</fullName>
    </recommendedName>
</protein>